<dbReference type="EMBL" id="LTBB01000012">
    <property type="protein sequence ID" value="KYH28228.1"/>
    <property type="molecule type" value="Genomic_DNA"/>
</dbReference>
<protein>
    <recommendedName>
        <fullName evidence="3">DUF3189 family protein</fullName>
    </recommendedName>
</protein>
<dbReference type="InterPro" id="IPR021525">
    <property type="entry name" value="DUF3189"/>
</dbReference>
<dbReference type="AlphaFoldDB" id="A0A151AKT1"/>
<comment type="caution">
    <text evidence="1">The sequence shown here is derived from an EMBL/GenBank/DDBJ whole genome shotgun (WGS) entry which is preliminary data.</text>
</comment>
<keyword evidence="2" id="KW-1185">Reference proteome</keyword>
<dbReference type="PATRIC" id="fig|1121305.3.peg.2183"/>
<dbReference type="Pfam" id="PF11385">
    <property type="entry name" value="DUF3189"/>
    <property type="match status" value="1"/>
</dbReference>
<evidence type="ECO:0008006" key="3">
    <source>
        <dbReference type="Google" id="ProtNLM"/>
    </source>
</evidence>
<evidence type="ECO:0000313" key="1">
    <source>
        <dbReference type="EMBL" id="KYH28228.1"/>
    </source>
</evidence>
<organism evidence="1 2">
    <name type="scientific">Clostridium colicanis DSM 13634</name>
    <dbReference type="NCBI Taxonomy" id="1121305"/>
    <lineage>
        <taxon>Bacteria</taxon>
        <taxon>Bacillati</taxon>
        <taxon>Bacillota</taxon>
        <taxon>Clostridia</taxon>
        <taxon>Eubacteriales</taxon>
        <taxon>Clostridiaceae</taxon>
        <taxon>Clostridium</taxon>
    </lineage>
</organism>
<evidence type="ECO:0000313" key="2">
    <source>
        <dbReference type="Proteomes" id="UP000075374"/>
    </source>
</evidence>
<name>A0A151AKT1_9CLOT</name>
<accession>A0A151AKT1</accession>
<dbReference type="Proteomes" id="UP000075374">
    <property type="component" value="Unassembled WGS sequence"/>
</dbReference>
<reference evidence="1 2" key="1">
    <citation type="submission" date="2016-02" db="EMBL/GenBank/DDBJ databases">
        <title>Genome sequence of Clostridium colicanis DSM 13634.</title>
        <authorList>
            <person name="Poehlein A."/>
            <person name="Daniel R."/>
        </authorList>
    </citation>
    <scope>NUCLEOTIDE SEQUENCE [LARGE SCALE GENOMIC DNA]</scope>
    <source>
        <strain evidence="1 2">DSM 13634</strain>
    </source>
</reference>
<sequence>MMVIYHDVGGSHSSATAANIHINKLPMDRVPDKSELLSLPTFDKITKKDIGHLIYIGDDEFGSKVYTISVQYKPNLVIPALRDMYSEIIGNSKDLYLVSTQPAVNIWMKIGGLSSRRLNLVKFGRPIVTYGTLKTYNNLINIVKEVKFDIKNGINPYMP</sequence>
<dbReference type="STRING" id="1121305.CLCOL_21810"/>
<proteinExistence type="predicted"/>
<dbReference type="RefSeq" id="WP_061858982.1">
    <property type="nucleotide sequence ID" value="NZ_LTBB01000012.1"/>
</dbReference>
<gene>
    <name evidence="1" type="ORF">CLCOL_21810</name>
</gene>